<evidence type="ECO:0000256" key="1">
    <source>
        <dbReference type="SAM" id="MobiDB-lite"/>
    </source>
</evidence>
<dbReference type="EMBL" id="FOTF01000003">
    <property type="protein sequence ID" value="SFK86500.1"/>
    <property type="molecule type" value="Genomic_DNA"/>
</dbReference>
<evidence type="ECO:0000313" key="4">
    <source>
        <dbReference type="Proteomes" id="UP000199550"/>
    </source>
</evidence>
<reference evidence="3 4" key="1">
    <citation type="submission" date="2016-10" db="EMBL/GenBank/DDBJ databases">
        <authorList>
            <person name="de Groot N.N."/>
        </authorList>
    </citation>
    <scope>NUCLEOTIDE SEQUENCE [LARGE SCALE GENOMIC DNA]</scope>
    <source>
        <strain evidence="3 4">DSM 16199</strain>
    </source>
</reference>
<protein>
    <submittedName>
        <fullName evidence="3">Cell division and transport-associated protein TolA</fullName>
    </submittedName>
</protein>
<keyword evidence="3" id="KW-0132">Cell division</keyword>
<dbReference type="OrthoDB" id="7161229at2"/>
<evidence type="ECO:0000313" key="3">
    <source>
        <dbReference type="EMBL" id="SFK86500.1"/>
    </source>
</evidence>
<dbReference type="Proteomes" id="UP000199550">
    <property type="component" value="Unassembled WGS sequence"/>
</dbReference>
<keyword evidence="2" id="KW-0472">Membrane</keyword>
<keyword evidence="4" id="KW-1185">Reference proteome</keyword>
<feature type="compositionally biased region" description="Pro residues" evidence="1">
    <location>
        <begin position="86"/>
        <end position="112"/>
    </location>
</feature>
<dbReference type="Gene3D" id="3.30.1150.10">
    <property type="match status" value="1"/>
</dbReference>
<feature type="region of interest" description="Disordered" evidence="1">
    <location>
        <begin position="55"/>
        <end position="279"/>
    </location>
</feature>
<dbReference type="AlphaFoldDB" id="A0A1I4D0V9"/>
<gene>
    <name evidence="3" type="ORF">SAMN04488004_103113</name>
</gene>
<dbReference type="GO" id="GO:0051301">
    <property type="term" value="P:cell division"/>
    <property type="evidence" value="ECO:0007669"/>
    <property type="project" value="UniProtKB-KW"/>
</dbReference>
<feature type="compositionally biased region" description="Low complexity" evidence="1">
    <location>
        <begin position="162"/>
        <end position="204"/>
    </location>
</feature>
<accession>A0A1I4D0V9</accession>
<dbReference type="STRING" id="195913.SAMN04488004_103113"/>
<feature type="transmembrane region" description="Helical" evidence="2">
    <location>
        <begin position="7"/>
        <end position="27"/>
    </location>
</feature>
<feature type="compositionally biased region" description="Low complexity" evidence="1">
    <location>
        <begin position="67"/>
        <end position="85"/>
    </location>
</feature>
<feature type="compositionally biased region" description="Low complexity" evidence="1">
    <location>
        <begin position="233"/>
        <end position="267"/>
    </location>
</feature>
<dbReference type="RefSeq" id="WP_090185671.1">
    <property type="nucleotide sequence ID" value="NZ_CP072991.1"/>
</dbReference>
<sequence>MERTTGTYVSAAGHLALLVWLIGGWGFDSEPLPFEISEVSVVSSEEYAAIVAATTPDPTEAPPDAPEAPSAEAAPEVPVQEEAAATPPPPDAVQPPTPDLPPPPAPEPPEPMPVISDSPATPGPPAEEVVAAPNLTASPRPIPRPAQRITPDAVAPPPPDAAPADVAQDMASPDAAPDAPVVEQAQEQTAPEEAATEIVTEAETPQGLVTETPRPRTRPNRPTPAPAPEVEPETQTAEAPAPQVDQSAVQAALEAAAAATAPPSQAANVPQGPPMTGSEREGFRVAVNRCWNVDPGSQAARVQMTVGFTLDQSGKVTGDVRQVAASGGDDAATKIAYDAARRAILRCQGTDGYDLPADKYSEWQEVEITFDPSGMRLR</sequence>
<keyword evidence="2" id="KW-0812">Transmembrane</keyword>
<proteinExistence type="predicted"/>
<name>A0A1I4D0V9_9RHOB</name>
<dbReference type="SUPFAM" id="SSF74653">
    <property type="entry name" value="TolA/TonB C-terminal domain"/>
    <property type="match status" value="1"/>
</dbReference>
<evidence type="ECO:0000256" key="2">
    <source>
        <dbReference type="SAM" id="Phobius"/>
    </source>
</evidence>
<keyword evidence="3" id="KW-0131">Cell cycle</keyword>
<keyword evidence="2" id="KW-1133">Transmembrane helix</keyword>
<organism evidence="3 4">
    <name type="scientific">Loktanella salsilacus</name>
    <dbReference type="NCBI Taxonomy" id="195913"/>
    <lineage>
        <taxon>Bacteria</taxon>
        <taxon>Pseudomonadati</taxon>
        <taxon>Pseudomonadota</taxon>
        <taxon>Alphaproteobacteria</taxon>
        <taxon>Rhodobacterales</taxon>
        <taxon>Roseobacteraceae</taxon>
        <taxon>Loktanella</taxon>
    </lineage>
</organism>